<sequence>MVSLLVLRVMQVQMMNYFQLQILNSGLPPRRLPQPVPISTPSPTFSTLSMSESIDTEPFEELSKLTIDDIEDFDDDDDLDEVDSQRYSRRVLDDAIDLVLGLSSFATAIGDDLCETKYEILLAAIGASRYFRLFCFLACNISHPIN</sequence>
<gene>
    <name evidence="1" type="ORF">H5410_031647</name>
</gene>
<dbReference type="AlphaFoldDB" id="A0A9J5YJS5"/>
<dbReference type="Proteomes" id="UP000824120">
    <property type="component" value="Chromosome 6"/>
</dbReference>
<accession>A0A9J5YJS5</accession>
<keyword evidence="2" id="KW-1185">Reference proteome</keyword>
<dbReference type="EMBL" id="JACXVP010000006">
    <property type="protein sequence ID" value="KAG5600277.1"/>
    <property type="molecule type" value="Genomic_DNA"/>
</dbReference>
<name>A0A9J5YJS5_SOLCO</name>
<comment type="caution">
    <text evidence="1">The sequence shown here is derived from an EMBL/GenBank/DDBJ whole genome shotgun (WGS) entry which is preliminary data.</text>
</comment>
<evidence type="ECO:0000313" key="1">
    <source>
        <dbReference type="EMBL" id="KAG5600277.1"/>
    </source>
</evidence>
<protein>
    <submittedName>
        <fullName evidence="1">Uncharacterized protein</fullName>
    </submittedName>
</protein>
<reference evidence="1 2" key="1">
    <citation type="submission" date="2020-09" db="EMBL/GenBank/DDBJ databases">
        <title>De no assembly of potato wild relative species, Solanum commersonii.</title>
        <authorList>
            <person name="Cho K."/>
        </authorList>
    </citation>
    <scope>NUCLEOTIDE SEQUENCE [LARGE SCALE GENOMIC DNA]</scope>
    <source>
        <strain evidence="1">LZ3.2</strain>
        <tissue evidence="1">Leaf</tissue>
    </source>
</reference>
<dbReference type="OrthoDB" id="1743520at2759"/>
<evidence type="ECO:0000313" key="2">
    <source>
        <dbReference type="Proteomes" id="UP000824120"/>
    </source>
</evidence>
<organism evidence="1 2">
    <name type="scientific">Solanum commersonii</name>
    <name type="common">Commerson's wild potato</name>
    <name type="synonym">Commerson's nightshade</name>
    <dbReference type="NCBI Taxonomy" id="4109"/>
    <lineage>
        <taxon>Eukaryota</taxon>
        <taxon>Viridiplantae</taxon>
        <taxon>Streptophyta</taxon>
        <taxon>Embryophyta</taxon>
        <taxon>Tracheophyta</taxon>
        <taxon>Spermatophyta</taxon>
        <taxon>Magnoliopsida</taxon>
        <taxon>eudicotyledons</taxon>
        <taxon>Gunneridae</taxon>
        <taxon>Pentapetalae</taxon>
        <taxon>asterids</taxon>
        <taxon>lamiids</taxon>
        <taxon>Solanales</taxon>
        <taxon>Solanaceae</taxon>
        <taxon>Solanoideae</taxon>
        <taxon>Solaneae</taxon>
        <taxon>Solanum</taxon>
    </lineage>
</organism>
<proteinExistence type="predicted"/>